<proteinExistence type="inferred from homology"/>
<evidence type="ECO:0000256" key="5">
    <source>
        <dbReference type="ARBA" id="ARBA00013198"/>
    </source>
</evidence>
<comment type="pathway">
    <text evidence="3 7">Carbohydrate degradation; pentose phosphate pathway; D-ribulose 5-phosphate from D-glucose 6-phosphate (oxidative stage): step 2/3.</text>
</comment>
<dbReference type="InterPro" id="IPR005900">
    <property type="entry name" value="6-phosphogluconolactonase_DevB"/>
</dbReference>
<dbReference type="InterPro" id="IPR006148">
    <property type="entry name" value="Glc/Gal-6P_isomerase"/>
</dbReference>
<feature type="domain" description="Glucosamine/galactosamine-6-phosphate isomerase" evidence="8">
    <location>
        <begin position="19"/>
        <end position="235"/>
    </location>
</feature>
<dbReference type="PANTHER" id="PTHR11054">
    <property type="entry name" value="6-PHOSPHOGLUCONOLACTONASE"/>
    <property type="match status" value="1"/>
</dbReference>
<comment type="catalytic activity">
    <reaction evidence="1 7">
        <text>6-phospho-D-glucono-1,5-lactone + H2O = 6-phospho-D-gluconate + H(+)</text>
        <dbReference type="Rhea" id="RHEA:12556"/>
        <dbReference type="ChEBI" id="CHEBI:15377"/>
        <dbReference type="ChEBI" id="CHEBI:15378"/>
        <dbReference type="ChEBI" id="CHEBI:57955"/>
        <dbReference type="ChEBI" id="CHEBI:58759"/>
        <dbReference type="EC" id="3.1.1.31"/>
    </reaction>
</comment>
<dbReference type="PANTHER" id="PTHR11054:SF0">
    <property type="entry name" value="6-PHOSPHOGLUCONOLACTONASE"/>
    <property type="match status" value="1"/>
</dbReference>
<sequence length="237" mass="25374">MSLASLQMPLGVPGYQYETAAQMAEALAQRVAEALRQALGERGRALLLVSGGRSPVALFERLAREPLSWKQVLVSLVDERWVAPSHPDSNEALVRHHLLQGAAAEACFVSLYQSAASHAQAAERADARLAGLPPADVLLLGMGDDGHTASLFPGSPNLAEALREDCPQRLLPMRAPSAPVERLSLTLPSLRAARQALLAIQGQPKLATLARALQPGPAEELPIRALLRSPLQIHWCP</sequence>
<dbReference type="CDD" id="cd01400">
    <property type="entry name" value="6PGL"/>
    <property type="match status" value="1"/>
</dbReference>
<accession>A0A1N6Q0I9</accession>
<dbReference type="AlphaFoldDB" id="A0A1N6Q0I9"/>
<dbReference type="Proteomes" id="UP000185841">
    <property type="component" value="Unassembled WGS sequence"/>
</dbReference>
<evidence type="ECO:0000256" key="6">
    <source>
        <dbReference type="ARBA" id="ARBA00020337"/>
    </source>
</evidence>
<dbReference type="GO" id="GO:0017057">
    <property type="term" value="F:6-phosphogluconolactonase activity"/>
    <property type="evidence" value="ECO:0007669"/>
    <property type="project" value="UniProtKB-UniRule"/>
</dbReference>
<dbReference type="EMBL" id="FTMP01000002">
    <property type="protein sequence ID" value="SIQ10063.1"/>
    <property type="molecule type" value="Genomic_DNA"/>
</dbReference>
<dbReference type="NCBIfam" id="TIGR01198">
    <property type="entry name" value="pgl"/>
    <property type="match status" value="1"/>
</dbReference>
<organism evidence="9 10">
    <name type="scientific">Aquipseudomonas alcaligenes</name>
    <name type="common">Pseudomonas alcaligenes</name>
    <dbReference type="NCBI Taxonomy" id="43263"/>
    <lineage>
        <taxon>Bacteria</taxon>
        <taxon>Pseudomonadati</taxon>
        <taxon>Pseudomonadota</taxon>
        <taxon>Gammaproteobacteria</taxon>
        <taxon>Pseudomonadales</taxon>
        <taxon>Pseudomonadaceae</taxon>
        <taxon>Aquipseudomonas</taxon>
    </lineage>
</organism>
<evidence type="ECO:0000256" key="4">
    <source>
        <dbReference type="ARBA" id="ARBA00010662"/>
    </source>
</evidence>
<reference evidence="9 10" key="1">
    <citation type="submission" date="2017-01" db="EMBL/GenBank/DDBJ databases">
        <authorList>
            <person name="Mah S.A."/>
            <person name="Swanson W.J."/>
            <person name="Moy G.W."/>
            <person name="Vacquier V.D."/>
        </authorList>
    </citation>
    <scope>NUCLEOTIDE SEQUENCE [LARGE SCALE GENOMIC DNA]</scope>
    <source>
        <strain evidence="9 10">RU36E</strain>
    </source>
</reference>
<dbReference type="GO" id="GO:0005975">
    <property type="term" value="P:carbohydrate metabolic process"/>
    <property type="evidence" value="ECO:0007669"/>
    <property type="project" value="UniProtKB-UniRule"/>
</dbReference>
<dbReference type="GO" id="GO:0006098">
    <property type="term" value="P:pentose-phosphate shunt"/>
    <property type="evidence" value="ECO:0007669"/>
    <property type="project" value="UniProtKB-UniPathway"/>
</dbReference>
<comment type="similarity">
    <text evidence="4 7">Belongs to the glucosamine/galactosamine-6-phosphate isomerase family. 6-phosphogluconolactonase subfamily.</text>
</comment>
<evidence type="ECO:0000256" key="7">
    <source>
        <dbReference type="RuleBase" id="RU365095"/>
    </source>
</evidence>
<name>A0A1N6Q0I9_AQUAC</name>
<dbReference type="InterPro" id="IPR039104">
    <property type="entry name" value="6PGL"/>
</dbReference>
<dbReference type="EC" id="3.1.1.31" evidence="5 7"/>
<evidence type="ECO:0000256" key="2">
    <source>
        <dbReference type="ARBA" id="ARBA00002681"/>
    </source>
</evidence>
<dbReference type="SUPFAM" id="SSF100950">
    <property type="entry name" value="NagB/RpiA/CoA transferase-like"/>
    <property type="match status" value="1"/>
</dbReference>
<dbReference type="RefSeq" id="WP_076424819.1">
    <property type="nucleotide sequence ID" value="NZ_FTMP01000002.1"/>
</dbReference>
<protein>
    <recommendedName>
        <fullName evidence="6 7">6-phosphogluconolactonase</fullName>
        <shortName evidence="7">6PGL</shortName>
        <ecNumber evidence="5 7">3.1.1.31</ecNumber>
    </recommendedName>
</protein>
<dbReference type="Gene3D" id="3.40.50.1360">
    <property type="match status" value="1"/>
</dbReference>
<dbReference type="InterPro" id="IPR037171">
    <property type="entry name" value="NagB/RpiA_transferase-like"/>
</dbReference>
<keyword evidence="7" id="KW-0378">Hydrolase</keyword>
<evidence type="ECO:0000313" key="9">
    <source>
        <dbReference type="EMBL" id="SIQ10063.1"/>
    </source>
</evidence>
<evidence type="ECO:0000313" key="10">
    <source>
        <dbReference type="Proteomes" id="UP000185841"/>
    </source>
</evidence>
<dbReference type="Pfam" id="PF01182">
    <property type="entry name" value="Glucosamine_iso"/>
    <property type="match status" value="1"/>
</dbReference>
<evidence type="ECO:0000259" key="8">
    <source>
        <dbReference type="Pfam" id="PF01182"/>
    </source>
</evidence>
<dbReference type="UniPathway" id="UPA00115">
    <property type="reaction ID" value="UER00409"/>
</dbReference>
<evidence type="ECO:0000256" key="3">
    <source>
        <dbReference type="ARBA" id="ARBA00004961"/>
    </source>
</evidence>
<comment type="function">
    <text evidence="2 7">Hydrolysis of 6-phosphogluconolactone to 6-phosphogluconate.</text>
</comment>
<gene>
    <name evidence="7" type="primary">pgl</name>
    <name evidence="9" type="ORF">SAMN05878282_102127</name>
</gene>
<evidence type="ECO:0000256" key="1">
    <source>
        <dbReference type="ARBA" id="ARBA00000832"/>
    </source>
</evidence>